<dbReference type="OrthoDB" id="10022292at2759"/>
<proteinExistence type="predicted"/>
<dbReference type="InterPro" id="IPR019308">
    <property type="entry name" value="TMEM214"/>
</dbReference>
<evidence type="ECO:0000313" key="2">
    <source>
        <dbReference type="Proteomes" id="UP000008744"/>
    </source>
</evidence>
<reference evidence="1 2" key="1">
    <citation type="journal article" date="2007" name="Nature">
        <title>Evolution of genes and genomes on the Drosophila phylogeny.</title>
        <authorList>
            <consortium name="Drosophila 12 Genomes Consortium"/>
            <person name="Clark A.G."/>
            <person name="Eisen M.B."/>
            <person name="Smith D.R."/>
            <person name="Bergman C.M."/>
            <person name="Oliver B."/>
            <person name="Markow T.A."/>
            <person name="Kaufman T.C."/>
            <person name="Kellis M."/>
            <person name="Gelbart W."/>
            <person name="Iyer V.N."/>
            <person name="Pollard D.A."/>
            <person name="Sackton T.B."/>
            <person name="Larracuente A.M."/>
            <person name="Singh N.D."/>
            <person name="Abad J.P."/>
            <person name="Abt D.N."/>
            <person name="Adryan B."/>
            <person name="Aguade M."/>
            <person name="Akashi H."/>
            <person name="Anderson W.W."/>
            <person name="Aquadro C.F."/>
            <person name="Ardell D.H."/>
            <person name="Arguello R."/>
            <person name="Artieri C.G."/>
            <person name="Barbash D.A."/>
            <person name="Barker D."/>
            <person name="Barsanti P."/>
            <person name="Batterham P."/>
            <person name="Batzoglou S."/>
            <person name="Begun D."/>
            <person name="Bhutkar A."/>
            <person name="Blanco E."/>
            <person name="Bosak S.A."/>
            <person name="Bradley R.K."/>
            <person name="Brand A.D."/>
            <person name="Brent M.R."/>
            <person name="Brooks A.N."/>
            <person name="Brown R.H."/>
            <person name="Butlin R.K."/>
            <person name="Caggese C."/>
            <person name="Calvi B.R."/>
            <person name="Bernardo de Carvalho A."/>
            <person name="Caspi A."/>
            <person name="Castrezana S."/>
            <person name="Celniker S.E."/>
            <person name="Chang J.L."/>
            <person name="Chapple C."/>
            <person name="Chatterji S."/>
            <person name="Chinwalla A."/>
            <person name="Civetta A."/>
            <person name="Clifton S.W."/>
            <person name="Comeron J.M."/>
            <person name="Costello J.C."/>
            <person name="Coyne J.A."/>
            <person name="Daub J."/>
            <person name="David R.G."/>
            <person name="Delcher A.L."/>
            <person name="Delehaunty K."/>
            <person name="Do C.B."/>
            <person name="Ebling H."/>
            <person name="Edwards K."/>
            <person name="Eickbush T."/>
            <person name="Evans J.D."/>
            <person name="Filipski A."/>
            <person name="Findeiss S."/>
            <person name="Freyhult E."/>
            <person name="Fulton L."/>
            <person name="Fulton R."/>
            <person name="Garcia A.C."/>
            <person name="Gardiner A."/>
            <person name="Garfield D.A."/>
            <person name="Garvin B.E."/>
            <person name="Gibson G."/>
            <person name="Gilbert D."/>
            <person name="Gnerre S."/>
            <person name="Godfrey J."/>
            <person name="Good R."/>
            <person name="Gotea V."/>
            <person name="Gravely B."/>
            <person name="Greenberg A.J."/>
            <person name="Griffiths-Jones S."/>
            <person name="Gross S."/>
            <person name="Guigo R."/>
            <person name="Gustafson E.A."/>
            <person name="Haerty W."/>
            <person name="Hahn M.W."/>
            <person name="Halligan D.L."/>
            <person name="Halpern A.L."/>
            <person name="Halter G.M."/>
            <person name="Han M.V."/>
            <person name="Heger A."/>
            <person name="Hillier L."/>
            <person name="Hinrichs A.S."/>
            <person name="Holmes I."/>
            <person name="Hoskins R.A."/>
            <person name="Hubisz M.J."/>
            <person name="Hultmark D."/>
            <person name="Huntley M.A."/>
            <person name="Jaffe D.B."/>
            <person name="Jagadeeshan S."/>
            <person name="Jeck W.R."/>
            <person name="Johnson J."/>
            <person name="Jones C.D."/>
            <person name="Jordan W.C."/>
            <person name="Karpen G.H."/>
            <person name="Kataoka E."/>
            <person name="Keightley P.D."/>
            <person name="Kheradpour P."/>
            <person name="Kirkness E.F."/>
            <person name="Koerich L.B."/>
            <person name="Kristiansen K."/>
            <person name="Kudrna D."/>
            <person name="Kulathinal R.J."/>
            <person name="Kumar S."/>
            <person name="Kwok R."/>
            <person name="Lander E."/>
            <person name="Langley C.H."/>
            <person name="Lapoint R."/>
            <person name="Lazzaro B.P."/>
            <person name="Lee S.J."/>
            <person name="Levesque L."/>
            <person name="Li R."/>
            <person name="Lin C.F."/>
            <person name="Lin M.F."/>
            <person name="Lindblad-Toh K."/>
            <person name="Llopart A."/>
            <person name="Long M."/>
            <person name="Low L."/>
            <person name="Lozovsky E."/>
            <person name="Lu J."/>
            <person name="Luo M."/>
            <person name="Machado C.A."/>
            <person name="Makalowski W."/>
            <person name="Marzo M."/>
            <person name="Matsuda M."/>
            <person name="Matzkin L."/>
            <person name="McAllister B."/>
            <person name="McBride C.S."/>
            <person name="McKernan B."/>
            <person name="McKernan K."/>
            <person name="Mendez-Lago M."/>
            <person name="Minx P."/>
            <person name="Mollenhauer M.U."/>
            <person name="Montooth K."/>
            <person name="Mount S.M."/>
            <person name="Mu X."/>
            <person name="Myers E."/>
            <person name="Negre B."/>
            <person name="Newfeld S."/>
            <person name="Nielsen R."/>
            <person name="Noor M.A."/>
            <person name="O'Grady P."/>
            <person name="Pachter L."/>
            <person name="Papaceit M."/>
            <person name="Parisi M.J."/>
            <person name="Parisi M."/>
            <person name="Parts L."/>
            <person name="Pedersen J.S."/>
            <person name="Pesole G."/>
            <person name="Phillippy A.M."/>
            <person name="Ponting C.P."/>
            <person name="Pop M."/>
            <person name="Porcelli D."/>
            <person name="Powell J.R."/>
            <person name="Prohaska S."/>
            <person name="Pruitt K."/>
            <person name="Puig M."/>
            <person name="Quesneville H."/>
            <person name="Ram K.R."/>
            <person name="Rand D."/>
            <person name="Rasmussen M.D."/>
            <person name="Reed L.K."/>
            <person name="Reenan R."/>
            <person name="Reily A."/>
            <person name="Remington K.A."/>
            <person name="Rieger T.T."/>
            <person name="Ritchie M.G."/>
            <person name="Robin C."/>
            <person name="Rogers Y.H."/>
            <person name="Rohde C."/>
            <person name="Rozas J."/>
            <person name="Rubenfield M.J."/>
            <person name="Ruiz A."/>
            <person name="Russo S."/>
            <person name="Salzberg S.L."/>
            <person name="Sanchez-Gracia A."/>
            <person name="Saranga D.J."/>
            <person name="Sato H."/>
            <person name="Schaeffer S.W."/>
            <person name="Schatz M.C."/>
            <person name="Schlenke T."/>
            <person name="Schwartz R."/>
            <person name="Segarra C."/>
            <person name="Singh R.S."/>
            <person name="Sirot L."/>
            <person name="Sirota M."/>
            <person name="Sisneros N.B."/>
            <person name="Smith C.D."/>
            <person name="Smith T.F."/>
            <person name="Spieth J."/>
            <person name="Stage D.E."/>
            <person name="Stark A."/>
            <person name="Stephan W."/>
            <person name="Strausberg R.L."/>
            <person name="Strempel S."/>
            <person name="Sturgill D."/>
            <person name="Sutton G."/>
            <person name="Sutton G.G."/>
            <person name="Tao W."/>
            <person name="Teichmann S."/>
            <person name="Tobari Y.N."/>
            <person name="Tomimura Y."/>
            <person name="Tsolas J.M."/>
            <person name="Valente V.L."/>
            <person name="Venter E."/>
            <person name="Venter J.C."/>
            <person name="Vicario S."/>
            <person name="Vieira F.G."/>
            <person name="Vilella A.J."/>
            <person name="Villasante A."/>
            <person name="Walenz B."/>
            <person name="Wang J."/>
            <person name="Wasserman M."/>
            <person name="Watts T."/>
            <person name="Wilson D."/>
            <person name="Wilson R.K."/>
            <person name="Wing R.A."/>
            <person name="Wolfner M.F."/>
            <person name="Wong A."/>
            <person name="Wong G.K."/>
            <person name="Wu C.I."/>
            <person name="Wu G."/>
            <person name="Yamamoto D."/>
            <person name="Yang H.P."/>
            <person name="Yang S.P."/>
            <person name="Yorke J.A."/>
            <person name="Yoshida K."/>
            <person name="Zdobnov E."/>
            <person name="Zhang P."/>
            <person name="Zhang Y."/>
            <person name="Zimin A.V."/>
            <person name="Baldwin J."/>
            <person name="Abdouelleil A."/>
            <person name="Abdulkadir J."/>
            <person name="Abebe A."/>
            <person name="Abera B."/>
            <person name="Abreu J."/>
            <person name="Acer S.C."/>
            <person name="Aftuck L."/>
            <person name="Alexander A."/>
            <person name="An P."/>
            <person name="Anderson E."/>
            <person name="Anderson S."/>
            <person name="Arachi H."/>
            <person name="Azer M."/>
            <person name="Bachantsang P."/>
            <person name="Barry A."/>
            <person name="Bayul T."/>
            <person name="Berlin A."/>
            <person name="Bessette D."/>
            <person name="Bloom T."/>
            <person name="Blye J."/>
            <person name="Boguslavskiy L."/>
            <person name="Bonnet C."/>
            <person name="Boukhgalter B."/>
            <person name="Bourzgui I."/>
            <person name="Brown A."/>
            <person name="Cahill P."/>
            <person name="Channer S."/>
            <person name="Cheshatsang Y."/>
            <person name="Chuda L."/>
            <person name="Citroen M."/>
            <person name="Collymore A."/>
            <person name="Cooke P."/>
            <person name="Costello M."/>
            <person name="D'Aco K."/>
            <person name="Daza R."/>
            <person name="De Haan G."/>
            <person name="DeGray S."/>
            <person name="DeMaso C."/>
            <person name="Dhargay N."/>
            <person name="Dooley K."/>
            <person name="Dooley E."/>
            <person name="Doricent M."/>
            <person name="Dorje P."/>
            <person name="Dorjee K."/>
            <person name="Dupes A."/>
            <person name="Elong R."/>
            <person name="Falk J."/>
            <person name="Farina A."/>
            <person name="Faro S."/>
            <person name="Ferguson D."/>
            <person name="Fisher S."/>
            <person name="Foley C.D."/>
            <person name="Franke A."/>
            <person name="Friedrich D."/>
            <person name="Gadbois L."/>
            <person name="Gearin G."/>
            <person name="Gearin C.R."/>
            <person name="Giannoukos G."/>
            <person name="Goode T."/>
            <person name="Graham J."/>
            <person name="Grandbois E."/>
            <person name="Grewal S."/>
            <person name="Gyaltsen K."/>
            <person name="Hafez N."/>
            <person name="Hagos B."/>
            <person name="Hall J."/>
            <person name="Henson C."/>
            <person name="Hollinger A."/>
            <person name="Honan T."/>
            <person name="Huard M.D."/>
            <person name="Hughes L."/>
            <person name="Hurhula B."/>
            <person name="Husby M.E."/>
            <person name="Kamat A."/>
            <person name="Kanga B."/>
            <person name="Kashin S."/>
            <person name="Khazanovich D."/>
            <person name="Kisner P."/>
            <person name="Lance K."/>
            <person name="Lara M."/>
            <person name="Lee W."/>
            <person name="Lennon N."/>
            <person name="Letendre F."/>
            <person name="LeVine R."/>
            <person name="Lipovsky A."/>
            <person name="Liu X."/>
            <person name="Liu J."/>
            <person name="Liu S."/>
            <person name="Lokyitsang T."/>
            <person name="Lokyitsang Y."/>
            <person name="Lubonja R."/>
            <person name="Lui A."/>
            <person name="MacDonald P."/>
            <person name="Magnisalis V."/>
            <person name="Maru K."/>
            <person name="Matthews C."/>
            <person name="McCusker W."/>
            <person name="McDonough S."/>
            <person name="Mehta T."/>
            <person name="Meldrim J."/>
            <person name="Meneus L."/>
            <person name="Mihai O."/>
            <person name="Mihalev A."/>
            <person name="Mihova T."/>
            <person name="Mittelman R."/>
            <person name="Mlenga V."/>
            <person name="Montmayeur A."/>
            <person name="Mulrain L."/>
            <person name="Navidi A."/>
            <person name="Naylor J."/>
            <person name="Negash T."/>
            <person name="Nguyen T."/>
            <person name="Nguyen N."/>
            <person name="Nicol R."/>
            <person name="Norbu C."/>
            <person name="Norbu N."/>
            <person name="Novod N."/>
            <person name="O'Neill B."/>
            <person name="Osman S."/>
            <person name="Markiewicz E."/>
            <person name="Oyono O.L."/>
            <person name="Patti C."/>
            <person name="Phunkhang P."/>
            <person name="Pierre F."/>
            <person name="Priest M."/>
            <person name="Raghuraman S."/>
            <person name="Rege F."/>
            <person name="Reyes R."/>
            <person name="Rise C."/>
            <person name="Rogov P."/>
            <person name="Ross K."/>
            <person name="Ryan E."/>
            <person name="Settipalli S."/>
            <person name="Shea T."/>
            <person name="Sherpa N."/>
            <person name="Shi L."/>
            <person name="Shih D."/>
            <person name="Sparrow T."/>
            <person name="Spaulding J."/>
            <person name="Stalker J."/>
            <person name="Stange-Thomann N."/>
            <person name="Stavropoulos S."/>
            <person name="Stone C."/>
            <person name="Strader C."/>
            <person name="Tesfaye S."/>
            <person name="Thomson T."/>
            <person name="Thoulutsang Y."/>
            <person name="Thoulutsang D."/>
            <person name="Topham K."/>
            <person name="Topping I."/>
            <person name="Tsamla T."/>
            <person name="Vassiliev H."/>
            <person name="Vo A."/>
            <person name="Wangchuk T."/>
            <person name="Wangdi T."/>
            <person name="Weiand M."/>
            <person name="Wilkinson J."/>
            <person name="Wilson A."/>
            <person name="Yadav S."/>
            <person name="Young G."/>
            <person name="Yu Q."/>
            <person name="Zembek L."/>
            <person name="Zhong D."/>
            <person name="Zimmer A."/>
            <person name="Zwirko Z."/>
            <person name="Jaffe D.B."/>
            <person name="Alvarez P."/>
            <person name="Brockman W."/>
            <person name="Butler J."/>
            <person name="Chin C."/>
            <person name="Gnerre S."/>
            <person name="Grabherr M."/>
            <person name="Kleber M."/>
            <person name="Mauceli E."/>
            <person name="MacCallum I."/>
        </authorList>
    </citation>
    <scope>NUCLEOTIDE SEQUENCE [LARGE SCALE GENOMIC DNA]</scope>
    <source>
        <strain evidence="2">MSH-3 / Tucson 14011-0111.49</strain>
    </source>
</reference>
<name>B4GPS7_DROPE</name>
<accession>B4GPS7</accession>
<dbReference type="AlphaFoldDB" id="B4GPS7"/>
<dbReference type="Proteomes" id="UP000008744">
    <property type="component" value="Unassembled WGS sequence"/>
</dbReference>
<dbReference type="EMBL" id="CH479187">
    <property type="protein sequence ID" value="EDW39599.1"/>
    <property type="molecule type" value="Genomic_DNA"/>
</dbReference>
<dbReference type="OMA" id="REFHEKV"/>
<dbReference type="Pfam" id="PF10151">
    <property type="entry name" value="TMEM214"/>
    <property type="match status" value="1"/>
</dbReference>
<sequence length="179" mass="20301">MHHLTPKCKWCGIFVVLMISVAVYYDTQINGQGIFAESATGKALKDAGVLPLLQKGCDVALVAGARGFQCYEKYVDPYVVIVSQMVEDLVRQSMSDAGNVYEWAKGYFNQSWTLQVDVVDQYVPNLSKKLKAFASGAMESYNETATILDDNFHQMIIFAWKCNREFHEKVDEYAKRQLF</sequence>
<organism evidence="2">
    <name type="scientific">Drosophila persimilis</name>
    <name type="common">Fruit fly</name>
    <dbReference type="NCBI Taxonomy" id="7234"/>
    <lineage>
        <taxon>Eukaryota</taxon>
        <taxon>Metazoa</taxon>
        <taxon>Ecdysozoa</taxon>
        <taxon>Arthropoda</taxon>
        <taxon>Hexapoda</taxon>
        <taxon>Insecta</taxon>
        <taxon>Pterygota</taxon>
        <taxon>Neoptera</taxon>
        <taxon>Endopterygota</taxon>
        <taxon>Diptera</taxon>
        <taxon>Brachycera</taxon>
        <taxon>Muscomorpha</taxon>
        <taxon>Ephydroidea</taxon>
        <taxon>Drosophilidae</taxon>
        <taxon>Drosophila</taxon>
        <taxon>Sophophora</taxon>
    </lineage>
</organism>
<dbReference type="HOGENOM" id="CLU_1505024_0_0_1"/>
<evidence type="ECO:0000313" key="1">
    <source>
        <dbReference type="EMBL" id="EDW39599.1"/>
    </source>
</evidence>
<keyword evidence="2" id="KW-1185">Reference proteome</keyword>
<protein>
    <submittedName>
        <fullName evidence="1">GL15224</fullName>
    </submittedName>
</protein>
<dbReference type="STRING" id="7234.B4GPS7"/>
<dbReference type="KEGG" id="dpe:6595501"/>
<dbReference type="PhylomeDB" id="B4GPS7"/>
<gene>
    <name evidence="1" type="primary">Dper\GL15224</name>
    <name evidence="1" type="ORF">Dper_GL15224</name>
</gene>